<name>A0A2D4HCZ9_MICLE</name>
<organism evidence="1">
    <name type="scientific">Micrurus lemniscatus lemniscatus</name>
    <dbReference type="NCBI Taxonomy" id="129467"/>
    <lineage>
        <taxon>Eukaryota</taxon>
        <taxon>Metazoa</taxon>
        <taxon>Chordata</taxon>
        <taxon>Craniata</taxon>
        <taxon>Vertebrata</taxon>
        <taxon>Euteleostomi</taxon>
        <taxon>Lepidosauria</taxon>
        <taxon>Squamata</taxon>
        <taxon>Bifurcata</taxon>
        <taxon>Unidentata</taxon>
        <taxon>Episquamata</taxon>
        <taxon>Toxicofera</taxon>
        <taxon>Serpentes</taxon>
        <taxon>Colubroidea</taxon>
        <taxon>Elapidae</taxon>
        <taxon>Elapinae</taxon>
        <taxon>Micrurus</taxon>
    </lineage>
</organism>
<accession>A0A2D4HCZ9</accession>
<reference evidence="1" key="2">
    <citation type="submission" date="2017-11" db="EMBL/GenBank/DDBJ databases">
        <title>Coralsnake Venomics: Analyses of Venom Gland Transcriptomes and Proteomes of Six Brazilian Taxa.</title>
        <authorList>
            <person name="Aird S.D."/>
            <person name="Jorge da Silva N."/>
            <person name="Qiu L."/>
            <person name="Villar-Briones A."/>
            <person name="Aparecida-Saddi V."/>
            <person name="Campos-Telles M.P."/>
            <person name="Grau M."/>
            <person name="Mikheyev A.S."/>
        </authorList>
    </citation>
    <scope>NUCLEOTIDE SEQUENCE</scope>
    <source>
        <tissue evidence="1">Venom_gland</tissue>
    </source>
</reference>
<reference evidence="1" key="1">
    <citation type="submission" date="2017-07" db="EMBL/GenBank/DDBJ databases">
        <authorList>
            <person name="Mikheyev A."/>
            <person name="Grau M."/>
        </authorList>
    </citation>
    <scope>NUCLEOTIDE SEQUENCE</scope>
    <source>
        <tissue evidence="1">Venom_gland</tissue>
    </source>
</reference>
<dbReference type="AlphaFoldDB" id="A0A2D4HCZ9"/>
<sequence>MIRILLTVSSFIQQNETVHISTNTPLHSEEFKGTRKLFIRITNNYAVLLGSKEHHRKIVGKICSSCSYKYSEQNINIQYYFVLWQCSMQLQYYLISPTLIKRS</sequence>
<protein>
    <submittedName>
        <fullName evidence="1">Uncharacterized protein</fullName>
    </submittedName>
</protein>
<proteinExistence type="predicted"/>
<dbReference type="EMBL" id="IACK01015945">
    <property type="protein sequence ID" value="LAA69852.1"/>
    <property type="molecule type" value="Transcribed_RNA"/>
</dbReference>
<evidence type="ECO:0000313" key="1">
    <source>
        <dbReference type="EMBL" id="LAA69852.1"/>
    </source>
</evidence>